<comment type="caution">
    <text evidence="1">The sequence shown here is derived from an EMBL/GenBank/DDBJ whole genome shotgun (WGS) entry which is preliminary data.</text>
</comment>
<reference evidence="1" key="1">
    <citation type="submission" date="2022-08" db="EMBL/GenBank/DDBJ databases">
        <title>Genome sequencing of Pelomonas sp. UHG3.</title>
        <authorList>
            <person name="So Y."/>
        </authorList>
    </citation>
    <scope>NUCLEOTIDE SEQUENCE</scope>
    <source>
        <strain evidence="1">UHG3</strain>
    </source>
</reference>
<gene>
    <name evidence="1" type="primary">imuA</name>
    <name evidence="1" type="ORF">NYO99_11815</name>
</gene>
<name>A0ACC6CB87_9BURK</name>
<protein>
    <submittedName>
        <fullName evidence="1">Translesion DNA synthesis-associated protein ImuA</fullName>
    </submittedName>
</protein>
<dbReference type="EMBL" id="JAPPUY010000003">
    <property type="protein sequence ID" value="MCY4745661.1"/>
    <property type="molecule type" value="Genomic_DNA"/>
</dbReference>
<accession>A0ACC6CB87</accession>
<organism evidence="1 2">
    <name type="scientific">Roseateles hydrophilus</name>
    <dbReference type="NCBI Taxonomy" id="2975054"/>
    <lineage>
        <taxon>Bacteria</taxon>
        <taxon>Pseudomonadati</taxon>
        <taxon>Pseudomonadota</taxon>
        <taxon>Betaproteobacteria</taxon>
        <taxon>Burkholderiales</taxon>
        <taxon>Sphaerotilaceae</taxon>
        <taxon>Roseateles</taxon>
    </lineage>
</organism>
<evidence type="ECO:0000313" key="2">
    <source>
        <dbReference type="Proteomes" id="UP001076464"/>
    </source>
</evidence>
<dbReference type="Proteomes" id="UP001076464">
    <property type="component" value="Unassembled WGS sequence"/>
</dbReference>
<proteinExistence type="predicted"/>
<keyword evidence="2" id="KW-1185">Reference proteome</keyword>
<sequence>MLAPTQTELILSSAPEPKPLTPVVPAETVRAVPVQDPAPVVDGAPPEVPPQLLDTVWRANQLGGSRAGFVSTGFAALDAALVDGGWPLGCLIEILQPQPSLLEWRLVGPSLRPLVSGGRSVVVIGHPKRPNPDGLRHLGIEEDNLLWVKVDPPSQRLWATEQAIRSNAAAAILTWLPQARPEQLRRLQVLAQGCEGPVFIIRPVHARHDPSPAPLRVFASLLVDWQMRVEVFKRRGAPLEAPLTLPSIPGGLDHVLTRRMRRPSQLIALMEAQRALGRPRHLAHATARTAADAIARAASLA</sequence>
<evidence type="ECO:0000313" key="1">
    <source>
        <dbReference type="EMBL" id="MCY4745661.1"/>
    </source>
</evidence>